<evidence type="ECO:0000259" key="1">
    <source>
        <dbReference type="PROSITE" id="PS51736"/>
    </source>
</evidence>
<accession>A0A518DBW0</accession>
<dbReference type="PANTHER" id="PTHR30461">
    <property type="entry name" value="DNA-INVERTASE FROM LAMBDOID PROPHAGE"/>
    <property type="match status" value="1"/>
</dbReference>
<dbReference type="Gene3D" id="3.40.50.1390">
    <property type="entry name" value="Resolvase, N-terminal catalytic domain"/>
    <property type="match status" value="1"/>
</dbReference>
<dbReference type="AlphaFoldDB" id="A0A518DBW0"/>
<dbReference type="CDD" id="cd00338">
    <property type="entry name" value="Ser_Recombinase"/>
    <property type="match status" value="1"/>
</dbReference>
<feature type="domain" description="Resolvase/invertase-type recombinase catalytic" evidence="1">
    <location>
        <begin position="15"/>
        <end position="166"/>
    </location>
</feature>
<name>A0A518DBW0_9BACT</name>
<dbReference type="InterPro" id="IPR006119">
    <property type="entry name" value="Resolv_N"/>
</dbReference>
<dbReference type="GO" id="GO:0000150">
    <property type="term" value="F:DNA strand exchange activity"/>
    <property type="evidence" value="ECO:0007669"/>
    <property type="project" value="InterPro"/>
</dbReference>
<dbReference type="PANTHER" id="PTHR30461:SF23">
    <property type="entry name" value="DNA RECOMBINASE-RELATED"/>
    <property type="match status" value="1"/>
</dbReference>
<dbReference type="PROSITE" id="PS51736">
    <property type="entry name" value="RECOMBINASES_3"/>
    <property type="match status" value="1"/>
</dbReference>
<dbReference type="InterPro" id="IPR036162">
    <property type="entry name" value="Resolvase-like_N_sf"/>
</dbReference>
<dbReference type="Pfam" id="PF00239">
    <property type="entry name" value="Resolvase"/>
    <property type="match status" value="1"/>
</dbReference>
<dbReference type="KEGG" id="pnd:Pla175_23560"/>
<dbReference type="Proteomes" id="UP000317429">
    <property type="component" value="Chromosome"/>
</dbReference>
<sequence>MYGSIKIQTTHLSRPGIVYLRQSDPKQVRENRESAINQRALKERLLDLGWKTGQVEVVDGDQGISAKHAEGRESFQKLVADVGLGKIGIIVGYEVSRLARNCADWHRLLELCALSDTLIGDSDGVYSPRDFNDRLLLGLKGTMSEAELHSIRLRLNAGRLSKAKRGELVHHVPTGYVRLETGEVIVDPDASITDRIKLVFTKFDEVGCGSQLLKCFVEDQLKLPRRQTSGLYANEVLWKPPTLSAIHSILKNPAYAGAFAYGRRQGVPRAIASNPERGALLRRIAWSLVGRRSRPGGSIPSTEVGAWRLHRFL</sequence>
<protein>
    <recommendedName>
        <fullName evidence="1">Resolvase/invertase-type recombinase catalytic domain-containing protein</fullName>
    </recommendedName>
</protein>
<dbReference type="SUPFAM" id="SSF53041">
    <property type="entry name" value="Resolvase-like"/>
    <property type="match status" value="1"/>
</dbReference>
<dbReference type="InterPro" id="IPR038109">
    <property type="entry name" value="DNA_bind_recomb_sf"/>
</dbReference>
<dbReference type="SMART" id="SM00857">
    <property type="entry name" value="Resolvase"/>
    <property type="match status" value="1"/>
</dbReference>
<dbReference type="GO" id="GO:0003677">
    <property type="term" value="F:DNA binding"/>
    <property type="evidence" value="ECO:0007669"/>
    <property type="project" value="InterPro"/>
</dbReference>
<evidence type="ECO:0000313" key="3">
    <source>
        <dbReference type="Proteomes" id="UP000317429"/>
    </source>
</evidence>
<keyword evidence="3" id="KW-1185">Reference proteome</keyword>
<reference evidence="2 3" key="1">
    <citation type="submission" date="2019-02" db="EMBL/GenBank/DDBJ databases">
        <title>Deep-cultivation of Planctomycetes and their phenomic and genomic characterization uncovers novel biology.</title>
        <authorList>
            <person name="Wiegand S."/>
            <person name="Jogler M."/>
            <person name="Boedeker C."/>
            <person name="Pinto D."/>
            <person name="Vollmers J."/>
            <person name="Rivas-Marin E."/>
            <person name="Kohn T."/>
            <person name="Peeters S.H."/>
            <person name="Heuer A."/>
            <person name="Rast P."/>
            <person name="Oberbeckmann S."/>
            <person name="Bunk B."/>
            <person name="Jeske O."/>
            <person name="Meyerdierks A."/>
            <person name="Storesund J.E."/>
            <person name="Kallscheuer N."/>
            <person name="Luecker S."/>
            <person name="Lage O.M."/>
            <person name="Pohl T."/>
            <person name="Merkel B.J."/>
            <person name="Hornburger P."/>
            <person name="Mueller R.-W."/>
            <person name="Bruemmer F."/>
            <person name="Labrenz M."/>
            <person name="Spormann A.M."/>
            <person name="Op den Camp H."/>
            <person name="Overmann J."/>
            <person name="Amann R."/>
            <person name="Jetten M.S.M."/>
            <person name="Mascher T."/>
            <person name="Medema M.H."/>
            <person name="Devos D.P."/>
            <person name="Kaster A.-K."/>
            <person name="Ovreas L."/>
            <person name="Rohde M."/>
            <person name="Galperin M.Y."/>
            <person name="Jogler C."/>
        </authorList>
    </citation>
    <scope>NUCLEOTIDE SEQUENCE [LARGE SCALE GENOMIC DNA]</scope>
    <source>
        <strain evidence="2 3">Pla175</strain>
    </source>
</reference>
<proteinExistence type="predicted"/>
<organism evidence="2 3">
    <name type="scientific">Pirellulimonas nuda</name>
    <dbReference type="NCBI Taxonomy" id="2528009"/>
    <lineage>
        <taxon>Bacteria</taxon>
        <taxon>Pseudomonadati</taxon>
        <taxon>Planctomycetota</taxon>
        <taxon>Planctomycetia</taxon>
        <taxon>Pirellulales</taxon>
        <taxon>Lacipirellulaceae</taxon>
        <taxon>Pirellulimonas</taxon>
    </lineage>
</organism>
<evidence type="ECO:0000313" key="2">
    <source>
        <dbReference type="EMBL" id="QDU88972.1"/>
    </source>
</evidence>
<dbReference type="InterPro" id="IPR050639">
    <property type="entry name" value="SSR_resolvase"/>
</dbReference>
<dbReference type="Gene3D" id="3.90.1750.20">
    <property type="entry name" value="Putative Large Serine Recombinase, Chain B, Domain 2"/>
    <property type="match status" value="1"/>
</dbReference>
<dbReference type="EMBL" id="CP036291">
    <property type="protein sequence ID" value="QDU88972.1"/>
    <property type="molecule type" value="Genomic_DNA"/>
</dbReference>
<gene>
    <name evidence="2" type="ORF">Pla175_23560</name>
</gene>
<dbReference type="RefSeq" id="WP_197527452.1">
    <property type="nucleotide sequence ID" value="NZ_CP036291.1"/>
</dbReference>